<feature type="compositionally biased region" description="Low complexity" evidence="1">
    <location>
        <begin position="134"/>
        <end position="151"/>
    </location>
</feature>
<evidence type="ECO:0000313" key="4">
    <source>
        <dbReference type="EMBL" id="KAK0590804.1"/>
    </source>
</evidence>
<evidence type="ECO:0000256" key="1">
    <source>
        <dbReference type="SAM" id="MobiDB-lite"/>
    </source>
</evidence>
<evidence type="ECO:0008006" key="6">
    <source>
        <dbReference type="Google" id="ProtNLM"/>
    </source>
</evidence>
<name>A0AA39SKW2_ACESA</name>
<feature type="region of interest" description="Disordered" evidence="1">
    <location>
        <begin position="119"/>
        <end position="153"/>
    </location>
</feature>
<dbReference type="AlphaFoldDB" id="A0AA39SKW2"/>
<evidence type="ECO:0000259" key="3">
    <source>
        <dbReference type="Pfam" id="PF25597"/>
    </source>
</evidence>
<gene>
    <name evidence="4" type="ORF">LWI29_031925</name>
</gene>
<evidence type="ECO:0000259" key="2">
    <source>
        <dbReference type="Pfam" id="PF07727"/>
    </source>
</evidence>
<dbReference type="InterPro" id="IPR057670">
    <property type="entry name" value="SH3_retrovirus"/>
</dbReference>
<sequence>MSTTDTNAASPPSQSPPLCDKTSPFGPQFSPRSTSPLSLSSSHVAVPSRFHRASDSAYLCLDLETDRVFVSRHVTFAESVFPYSQVSCQFPRAHIDTCASWLPLLSPLEQVPTTHAHSHSVLALHESSTSTALPSSGARAAASTPTSPSTPVLVSHQPLATADRHSTHVAIPLDVAAPLGSLAQSSAAAPDPAICQPTPSTDTAQHTQTNAALPPPTSNQPTDQNAHPMVTRSKNNIHKPVTKLSLTSMLSSSLQVEPTCVSQALKIPEWRKAMSKEFDALNRNGTWDLVPSHSSHNIVGCKWVFRIKRSPDGSVSRYKARLVAKGFHQRPGLDYTETFQWLKPLPFGSY</sequence>
<feature type="compositionally biased region" description="Polar residues" evidence="1">
    <location>
        <begin position="197"/>
        <end position="211"/>
    </location>
</feature>
<dbReference type="EMBL" id="JAUESC010000381">
    <property type="protein sequence ID" value="KAK0590804.1"/>
    <property type="molecule type" value="Genomic_DNA"/>
</dbReference>
<accession>A0AA39SKW2</accession>
<protein>
    <recommendedName>
        <fullName evidence="6">Reverse transcriptase Ty1/copia-type domain-containing protein</fullName>
    </recommendedName>
</protein>
<comment type="caution">
    <text evidence="4">The sequence shown here is derived from an EMBL/GenBank/DDBJ whole genome shotgun (WGS) entry which is preliminary data.</text>
</comment>
<feature type="compositionally biased region" description="Polar residues" evidence="1">
    <location>
        <begin position="1"/>
        <end position="12"/>
    </location>
</feature>
<dbReference type="InterPro" id="IPR013103">
    <property type="entry name" value="RVT_2"/>
</dbReference>
<organism evidence="4 5">
    <name type="scientific">Acer saccharum</name>
    <name type="common">Sugar maple</name>
    <dbReference type="NCBI Taxonomy" id="4024"/>
    <lineage>
        <taxon>Eukaryota</taxon>
        <taxon>Viridiplantae</taxon>
        <taxon>Streptophyta</taxon>
        <taxon>Embryophyta</taxon>
        <taxon>Tracheophyta</taxon>
        <taxon>Spermatophyta</taxon>
        <taxon>Magnoliopsida</taxon>
        <taxon>eudicotyledons</taxon>
        <taxon>Gunneridae</taxon>
        <taxon>Pentapetalae</taxon>
        <taxon>rosids</taxon>
        <taxon>malvids</taxon>
        <taxon>Sapindales</taxon>
        <taxon>Sapindaceae</taxon>
        <taxon>Hippocastanoideae</taxon>
        <taxon>Acereae</taxon>
        <taxon>Acer</taxon>
    </lineage>
</organism>
<reference evidence="4" key="2">
    <citation type="submission" date="2023-06" db="EMBL/GenBank/DDBJ databases">
        <authorList>
            <person name="Swenson N.G."/>
            <person name="Wegrzyn J.L."/>
            <person name="Mcevoy S.L."/>
        </authorList>
    </citation>
    <scope>NUCLEOTIDE SEQUENCE</scope>
    <source>
        <strain evidence="4">NS2018</strain>
        <tissue evidence="4">Leaf</tissue>
    </source>
</reference>
<dbReference type="Pfam" id="PF07727">
    <property type="entry name" value="RVT_2"/>
    <property type="match status" value="1"/>
</dbReference>
<feature type="region of interest" description="Disordered" evidence="1">
    <location>
        <begin position="188"/>
        <end position="237"/>
    </location>
</feature>
<evidence type="ECO:0000313" key="5">
    <source>
        <dbReference type="Proteomes" id="UP001168877"/>
    </source>
</evidence>
<reference evidence="4" key="1">
    <citation type="journal article" date="2022" name="Plant J.">
        <title>Strategies of tolerance reflected in two North American maple genomes.</title>
        <authorList>
            <person name="McEvoy S.L."/>
            <person name="Sezen U.U."/>
            <person name="Trouern-Trend A."/>
            <person name="McMahon S.M."/>
            <person name="Schaberg P.G."/>
            <person name="Yang J."/>
            <person name="Wegrzyn J.L."/>
            <person name="Swenson N.G."/>
        </authorList>
    </citation>
    <scope>NUCLEOTIDE SEQUENCE</scope>
    <source>
        <strain evidence="4">NS2018</strain>
    </source>
</reference>
<feature type="domain" description="Retroviral polymerase SH3-like" evidence="3">
    <location>
        <begin position="56"/>
        <end position="85"/>
    </location>
</feature>
<keyword evidence="5" id="KW-1185">Reference proteome</keyword>
<dbReference type="Proteomes" id="UP001168877">
    <property type="component" value="Unassembled WGS sequence"/>
</dbReference>
<proteinExistence type="predicted"/>
<feature type="region of interest" description="Disordered" evidence="1">
    <location>
        <begin position="1"/>
        <end position="38"/>
    </location>
</feature>
<feature type="domain" description="Reverse transcriptase Ty1/copia-type" evidence="2">
    <location>
        <begin position="284"/>
        <end position="340"/>
    </location>
</feature>
<dbReference type="Pfam" id="PF25597">
    <property type="entry name" value="SH3_retrovirus"/>
    <property type="match status" value="1"/>
</dbReference>